<accession>A0A1D7QMY5</accession>
<dbReference type="AlphaFoldDB" id="A0A1D7QMY5"/>
<organism evidence="1 2">
    <name type="scientific">Pedobacter steynii</name>
    <dbReference type="NCBI Taxonomy" id="430522"/>
    <lineage>
        <taxon>Bacteria</taxon>
        <taxon>Pseudomonadati</taxon>
        <taxon>Bacteroidota</taxon>
        <taxon>Sphingobacteriia</taxon>
        <taxon>Sphingobacteriales</taxon>
        <taxon>Sphingobacteriaceae</taxon>
        <taxon>Pedobacter</taxon>
    </lineage>
</organism>
<protein>
    <recommendedName>
        <fullName evidence="3">JmjC domain-containing protein</fullName>
    </recommendedName>
</protein>
<dbReference type="OrthoDB" id="4518480at2"/>
<sequence length="440" mass="51247">MENTIDLAPAKGNHPAWNEAWWTDFLDKSDFFKKSFTIHDVLTEDEVNYFNKLTLNIINEIFVRQNTSYDFRLYIEGISKDKAYMKDHLFLFPPLASETPEEWAKRVFDKQKFGLIINSGEKFSNDLAEKLALYLDPLLKMAGIPLKGINITIFLGNYGFTPLGIHKDHPGENVMHLHLGPGDKTMYNWEMAEYEELTGNAQNNKNVVPLIPLATKYHFRKGDIYFMPWNKYHIGNTEDFSVGISVWYNNMPLNKFLTTLLRSFKIQHIKSEQDQDSRVIVPPYRQVSADEGFDQVLTALNIDQENLESSLDAILKNIYKDYVLALHSNQGWKTRPIPLDQELNQNDDLSNFYHLKGKLLKSVYPFTMSYRVINDTVLIFARGTKIEIKYQEELLRIIDRLNTGQEILTEDLLQGLNQFWPEEAGLYTLNLFYIKRAIIY</sequence>
<name>A0A1D7QMY5_9SPHI</name>
<evidence type="ECO:0000313" key="2">
    <source>
        <dbReference type="Proteomes" id="UP000094313"/>
    </source>
</evidence>
<dbReference type="Proteomes" id="UP000094313">
    <property type="component" value="Chromosome"/>
</dbReference>
<keyword evidence="2" id="KW-1185">Reference proteome</keyword>
<dbReference type="RefSeq" id="WP_069381651.1">
    <property type="nucleotide sequence ID" value="NZ_CP017141.1"/>
</dbReference>
<evidence type="ECO:0008006" key="3">
    <source>
        <dbReference type="Google" id="ProtNLM"/>
    </source>
</evidence>
<proteinExistence type="predicted"/>
<dbReference type="KEGG" id="psty:BFS30_24205"/>
<dbReference type="EMBL" id="CP017141">
    <property type="protein sequence ID" value="AOM79989.1"/>
    <property type="molecule type" value="Genomic_DNA"/>
</dbReference>
<reference evidence="1 2" key="1">
    <citation type="submission" date="2016-08" db="EMBL/GenBank/DDBJ databases">
        <authorList>
            <person name="Seilhamer J.J."/>
        </authorList>
    </citation>
    <scope>NUCLEOTIDE SEQUENCE [LARGE SCALE GENOMIC DNA]</scope>
    <source>
        <strain evidence="1 2">DX4</strain>
    </source>
</reference>
<evidence type="ECO:0000313" key="1">
    <source>
        <dbReference type="EMBL" id="AOM79989.1"/>
    </source>
</evidence>
<gene>
    <name evidence="1" type="ORF">BFS30_24205</name>
</gene>